<protein>
    <submittedName>
        <fullName evidence="1">Uncharacterized protein</fullName>
    </submittedName>
</protein>
<dbReference type="EMBL" id="GBRH01167573">
    <property type="protein sequence ID" value="JAE30323.1"/>
    <property type="molecule type" value="Transcribed_RNA"/>
</dbReference>
<evidence type="ECO:0000313" key="1">
    <source>
        <dbReference type="EMBL" id="JAE30323.1"/>
    </source>
</evidence>
<reference evidence="1" key="2">
    <citation type="journal article" date="2015" name="Data Brief">
        <title>Shoot transcriptome of the giant reed, Arundo donax.</title>
        <authorList>
            <person name="Barrero R.A."/>
            <person name="Guerrero F.D."/>
            <person name="Moolhuijzen P."/>
            <person name="Goolsby J.A."/>
            <person name="Tidwell J."/>
            <person name="Bellgard S.E."/>
            <person name="Bellgard M.I."/>
        </authorList>
    </citation>
    <scope>NUCLEOTIDE SEQUENCE</scope>
    <source>
        <tissue evidence="1">Shoot tissue taken approximately 20 cm above the soil surface</tissue>
    </source>
</reference>
<proteinExistence type="predicted"/>
<name>A0A0A9HBM3_ARUDO</name>
<accession>A0A0A9HBM3</accession>
<organism evidence="1">
    <name type="scientific">Arundo donax</name>
    <name type="common">Giant reed</name>
    <name type="synonym">Donax arundinaceus</name>
    <dbReference type="NCBI Taxonomy" id="35708"/>
    <lineage>
        <taxon>Eukaryota</taxon>
        <taxon>Viridiplantae</taxon>
        <taxon>Streptophyta</taxon>
        <taxon>Embryophyta</taxon>
        <taxon>Tracheophyta</taxon>
        <taxon>Spermatophyta</taxon>
        <taxon>Magnoliopsida</taxon>
        <taxon>Liliopsida</taxon>
        <taxon>Poales</taxon>
        <taxon>Poaceae</taxon>
        <taxon>PACMAD clade</taxon>
        <taxon>Arundinoideae</taxon>
        <taxon>Arundineae</taxon>
        <taxon>Arundo</taxon>
    </lineage>
</organism>
<dbReference type="AlphaFoldDB" id="A0A0A9HBM3"/>
<sequence length="23" mass="2532">MSSSILFQNPCDLNSSLSKQQTC</sequence>
<reference evidence="1" key="1">
    <citation type="submission" date="2014-09" db="EMBL/GenBank/DDBJ databases">
        <authorList>
            <person name="Magalhaes I.L.F."/>
            <person name="Oliveira U."/>
            <person name="Santos F.R."/>
            <person name="Vidigal T.H.D.A."/>
            <person name="Brescovit A.D."/>
            <person name="Santos A.J."/>
        </authorList>
    </citation>
    <scope>NUCLEOTIDE SEQUENCE</scope>
    <source>
        <tissue evidence="1">Shoot tissue taken approximately 20 cm above the soil surface</tissue>
    </source>
</reference>